<gene>
    <name evidence="1" type="ORF">QC761_204856</name>
</gene>
<comment type="caution">
    <text evidence="1">The sequence shown here is derived from an EMBL/GenBank/DDBJ whole genome shotgun (WGS) entry which is preliminary data.</text>
</comment>
<dbReference type="GeneID" id="87895695"/>
<dbReference type="RefSeq" id="XP_062734790.1">
    <property type="nucleotide sequence ID" value="XM_062876213.1"/>
</dbReference>
<proteinExistence type="predicted"/>
<evidence type="ECO:0000313" key="1">
    <source>
        <dbReference type="EMBL" id="KAK4645814.1"/>
    </source>
</evidence>
<dbReference type="EMBL" id="JAFFGZ010000004">
    <property type="protein sequence ID" value="KAK4645814.1"/>
    <property type="molecule type" value="Genomic_DNA"/>
</dbReference>
<protein>
    <recommendedName>
        <fullName evidence="3">HNH nuclease domain-containing protein</fullName>
    </recommendedName>
</protein>
<dbReference type="Proteomes" id="UP001322138">
    <property type="component" value="Unassembled WGS sequence"/>
</dbReference>
<keyword evidence="2" id="KW-1185">Reference proteome</keyword>
<name>A0ABR0FPL3_9PEZI</name>
<sequence length="268" mass="30664">MLLYPCRSLPIQPCQILVAMTPCPSPRWSWKSNAAKPLKDTQQLQRWMARDTSLQTFTDNLPTSGRSTLMSEIVEHAENHAKLRQLRNFLVDAIFKPAALAPEFDQDIDKHIATMAERSRPKKGRQYLRRQCLLRDDHRCIMTVQLRGGPSVGTSTFPTATSTQISSTSPKIPYSSRLEFVKEYRQFRIALEPGEGNGNIYTCRIMDPETRIMSVDHFAPQDQPITLTHDDNIPMPSRDLLRIHHNLGKIFHAEPRLNWNVMIGEEGC</sequence>
<evidence type="ECO:0008006" key="3">
    <source>
        <dbReference type="Google" id="ProtNLM"/>
    </source>
</evidence>
<reference evidence="1 2" key="1">
    <citation type="journal article" date="2023" name="bioRxiv">
        <title>High-quality genome assemblies of four members of thePodospora anserinaspecies complex.</title>
        <authorList>
            <person name="Ament-Velasquez S.L."/>
            <person name="Vogan A.A."/>
            <person name="Wallerman O."/>
            <person name="Hartmann F."/>
            <person name="Gautier V."/>
            <person name="Silar P."/>
            <person name="Giraud T."/>
            <person name="Johannesson H."/>
        </authorList>
    </citation>
    <scope>NUCLEOTIDE SEQUENCE [LARGE SCALE GENOMIC DNA]</scope>
    <source>
        <strain evidence="1 2">CBS 112042</strain>
    </source>
</reference>
<evidence type="ECO:0000313" key="2">
    <source>
        <dbReference type="Proteomes" id="UP001322138"/>
    </source>
</evidence>
<accession>A0ABR0FPL3</accession>
<organism evidence="1 2">
    <name type="scientific">Podospora bellae-mahoneyi</name>
    <dbReference type="NCBI Taxonomy" id="2093777"/>
    <lineage>
        <taxon>Eukaryota</taxon>
        <taxon>Fungi</taxon>
        <taxon>Dikarya</taxon>
        <taxon>Ascomycota</taxon>
        <taxon>Pezizomycotina</taxon>
        <taxon>Sordariomycetes</taxon>
        <taxon>Sordariomycetidae</taxon>
        <taxon>Sordariales</taxon>
        <taxon>Podosporaceae</taxon>
        <taxon>Podospora</taxon>
    </lineage>
</organism>